<dbReference type="GO" id="GO:0004518">
    <property type="term" value="F:nuclease activity"/>
    <property type="evidence" value="ECO:0007669"/>
    <property type="project" value="UniProtKB-KW"/>
</dbReference>
<dbReference type="Pfam" id="PF08774">
    <property type="entry name" value="VRR_NUC"/>
    <property type="match status" value="1"/>
</dbReference>
<evidence type="ECO:0000256" key="1">
    <source>
        <dbReference type="ARBA" id="ARBA00001946"/>
    </source>
</evidence>
<evidence type="ECO:0000256" key="2">
    <source>
        <dbReference type="ARBA" id="ARBA00022722"/>
    </source>
</evidence>
<dbReference type="Gene3D" id="3.40.1350.10">
    <property type="match status" value="1"/>
</dbReference>
<organism evidence="5 6">
    <name type="scientific">Brevibacillus laterosporus</name>
    <name type="common">Bacillus laterosporus</name>
    <dbReference type="NCBI Taxonomy" id="1465"/>
    <lineage>
        <taxon>Bacteria</taxon>
        <taxon>Bacillati</taxon>
        <taxon>Bacillota</taxon>
        <taxon>Bacilli</taxon>
        <taxon>Bacillales</taxon>
        <taxon>Paenibacillaceae</taxon>
        <taxon>Brevibacillus</taxon>
    </lineage>
</organism>
<evidence type="ECO:0000259" key="4">
    <source>
        <dbReference type="SMART" id="SM00990"/>
    </source>
</evidence>
<name>A0AAP3DEQ7_BRELA</name>
<dbReference type="SMART" id="SM00990">
    <property type="entry name" value="VRR_NUC"/>
    <property type="match status" value="1"/>
</dbReference>
<sequence>MRESALERKLKTAVESLGGECIKFTSPGRRGVPDRLCLFKNSRMAFVEMKAPGGKLHPLQEKCKRDFEKLGFQVWVIDSEAGIRDFVEGFR</sequence>
<comment type="cofactor">
    <cofactor evidence="1">
        <name>Mg(2+)</name>
        <dbReference type="ChEBI" id="CHEBI:18420"/>
    </cofactor>
</comment>
<accession>A0AAP3DEQ7</accession>
<comment type="caution">
    <text evidence="5">The sequence shown here is derived from an EMBL/GenBank/DDBJ whole genome shotgun (WGS) entry which is preliminary data.</text>
</comment>
<dbReference type="AlphaFoldDB" id="A0AAP3DEQ7"/>
<dbReference type="InterPro" id="IPR011856">
    <property type="entry name" value="tRNA_endonuc-like_dom_sf"/>
</dbReference>
<dbReference type="EMBL" id="JAPTNE010000007">
    <property type="protein sequence ID" value="MCZ0806646.1"/>
    <property type="molecule type" value="Genomic_DNA"/>
</dbReference>
<keyword evidence="2" id="KW-0540">Nuclease</keyword>
<dbReference type="InterPro" id="IPR014883">
    <property type="entry name" value="VRR_NUC"/>
</dbReference>
<evidence type="ECO:0000313" key="5">
    <source>
        <dbReference type="EMBL" id="MCZ0806646.1"/>
    </source>
</evidence>
<evidence type="ECO:0000256" key="3">
    <source>
        <dbReference type="ARBA" id="ARBA00022801"/>
    </source>
</evidence>
<protein>
    <submittedName>
        <fullName evidence="5">VRR-NUC domain-containing protein</fullName>
    </submittedName>
</protein>
<gene>
    <name evidence="5" type="ORF">O0554_06890</name>
</gene>
<dbReference type="RefSeq" id="WP_101667754.1">
    <property type="nucleotide sequence ID" value="NZ_CP025545.1"/>
</dbReference>
<dbReference type="GO" id="GO:0016788">
    <property type="term" value="F:hydrolase activity, acting on ester bonds"/>
    <property type="evidence" value="ECO:0007669"/>
    <property type="project" value="InterPro"/>
</dbReference>
<feature type="domain" description="VRR-NUC" evidence="4">
    <location>
        <begin position="1"/>
        <end position="81"/>
    </location>
</feature>
<evidence type="ECO:0000313" key="6">
    <source>
        <dbReference type="Proteomes" id="UP001077662"/>
    </source>
</evidence>
<dbReference type="GO" id="GO:0003676">
    <property type="term" value="F:nucleic acid binding"/>
    <property type="evidence" value="ECO:0007669"/>
    <property type="project" value="InterPro"/>
</dbReference>
<dbReference type="Proteomes" id="UP001077662">
    <property type="component" value="Unassembled WGS sequence"/>
</dbReference>
<reference evidence="5" key="1">
    <citation type="submission" date="2022-09" db="EMBL/GenBank/DDBJ databases">
        <title>Genome analysis and characterization of larvicidal activity of Brevibacillus strains.</title>
        <authorList>
            <person name="Patrusheva E.V."/>
            <person name="Izotova A.O."/>
            <person name="Toshchakov S.V."/>
            <person name="Sineoky S.P."/>
        </authorList>
    </citation>
    <scope>NUCLEOTIDE SEQUENCE</scope>
    <source>
        <strain evidence="5">VKPM_B-13247</strain>
    </source>
</reference>
<keyword evidence="3" id="KW-0378">Hydrolase</keyword>
<proteinExistence type="predicted"/>